<organism evidence="2 3">
    <name type="scientific">Phocaeicola sartorii</name>
    <dbReference type="NCBI Taxonomy" id="671267"/>
    <lineage>
        <taxon>Bacteria</taxon>
        <taxon>Pseudomonadati</taxon>
        <taxon>Bacteroidota</taxon>
        <taxon>Bacteroidia</taxon>
        <taxon>Bacteroidales</taxon>
        <taxon>Bacteroidaceae</taxon>
        <taxon>Phocaeicola</taxon>
    </lineage>
</organism>
<feature type="domain" description="Glycosyltransferase 2-like" evidence="1">
    <location>
        <begin position="4"/>
        <end position="134"/>
    </location>
</feature>
<comment type="caution">
    <text evidence="2">The sequence shown here is derived from an EMBL/GenBank/DDBJ whole genome shotgun (WGS) entry which is preliminary data.</text>
</comment>
<name>A0A4S2FPI8_9BACT</name>
<accession>A0A4S2FPI8</accession>
<dbReference type="InterPro" id="IPR029044">
    <property type="entry name" value="Nucleotide-diphossugar_trans"/>
</dbReference>
<dbReference type="CDD" id="cd06433">
    <property type="entry name" value="GT_2_WfgS_like"/>
    <property type="match status" value="1"/>
</dbReference>
<protein>
    <submittedName>
        <fullName evidence="2">Glycosyltransferase</fullName>
    </submittedName>
</protein>
<dbReference type="RefSeq" id="WP_135951046.1">
    <property type="nucleotide sequence ID" value="NZ_CAXHRC010000002.1"/>
</dbReference>
<dbReference type="PANTHER" id="PTHR22916">
    <property type="entry name" value="GLYCOSYLTRANSFERASE"/>
    <property type="match status" value="1"/>
</dbReference>
<gene>
    <name evidence="2" type="ORF">E5339_07475</name>
</gene>
<dbReference type="Gene3D" id="3.90.550.10">
    <property type="entry name" value="Spore Coat Polysaccharide Biosynthesis Protein SpsA, Chain A"/>
    <property type="match status" value="1"/>
</dbReference>
<dbReference type="SUPFAM" id="SSF53448">
    <property type="entry name" value="Nucleotide-diphospho-sugar transferases"/>
    <property type="match status" value="1"/>
</dbReference>
<dbReference type="InterPro" id="IPR001173">
    <property type="entry name" value="Glyco_trans_2-like"/>
</dbReference>
<dbReference type="GO" id="GO:0016758">
    <property type="term" value="F:hexosyltransferase activity"/>
    <property type="evidence" value="ECO:0007669"/>
    <property type="project" value="UniProtKB-ARBA"/>
</dbReference>
<reference evidence="2 3" key="1">
    <citation type="submission" date="2019-04" db="EMBL/GenBank/DDBJ databases">
        <title>Microbes associate with the intestines of laboratory mice.</title>
        <authorList>
            <person name="Navarre W."/>
            <person name="Wong E."/>
            <person name="Huang K."/>
            <person name="Tropini C."/>
            <person name="Ng K."/>
            <person name="Yu B."/>
        </authorList>
    </citation>
    <scope>NUCLEOTIDE SEQUENCE [LARGE SCALE GENOMIC DNA]</scope>
    <source>
        <strain evidence="2 3">NM22_B1</strain>
    </source>
</reference>
<dbReference type="Pfam" id="PF00535">
    <property type="entry name" value="Glycos_transf_2"/>
    <property type="match status" value="1"/>
</dbReference>
<keyword evidence="2" id="KW-0808">Transferase</keyword>
<dbReference type="AlphaFoldDB" id="A0A4S2FPI8"/>
<evidence type="ECO:0000313" key="2">
    <source>
        <dbReference type="EMBL" id="TGY71031.1"/>
    </source>
</evidence>
<proteinExistence type="predicted"/>
<dbReference type="PANTHER" id="PTHR22916:SF67">
    <property type="entry name" value="COLANIC ACID BIOSYNTHESIS GLYCOSYL TRANSFERASE WCAE-RELATED"/>
    <property type="match status" value="1"/>
</dbReference>
<dbReference type="EMBL" id="SRYJ01000014">
    <property type="protein sequence ID" value="TGY71031.1"/>
    <property type="molecule type" value="Genomic_DNA"/>
</dbReference>
<dbReference type="Proteomes" id="UP000310760">
    <property type="component" value="Unassembled WGS sequence"/>
</dbReference>
<evidence type="ECO:0000259" key="1">
    <source>
        <dbReference type="Pfam" id="PF00535"/>
    </source>
</evidence>
<sequence>MKITIVTVTYNCSRILEKTIKSVISQTYKEIEYIIIDGGSTDGTIEIIKKYDSKIAKWISEPDKGIYDAMNKGIDMATGEWVNFMNAGDMFYSNITLSNIFNKDYSSFDFIYGDRIYVNKDGQKYEKPLLFFETTKYCPTKGCCHQSTFVKKNIAIKYKFSLKYKFSGDYEMMYRIYKSNGRFLYRPIVVALYDVTDSLSAKNRFLGRKEDAQLLGLKKNCKYYIYFSLLWLKTMFVNLINK</sequence>
<evidence type="ECO:0000313" key="3">
    <source>
        <dbReference type="Proteomes" id="UP000310760"/>
    </source>
</evidence>